<dbReference type="EMBL" id="SLYC01000012">
    <property type="protein sequence ID" value="TCQ02941.1"/>
    <property type="molecule type" value="Genomic_DNA"/>
</dbReference>
<dbReference type="InterPro" id="IPR002798">
    <property type="entry name" value="SpoIIM-like"/>
</dbReference>
<keyword evidence="1" id="KW-0812">Transmembrane</keyword>
<feature type="transmembrane region" description="Helical" evidence="1">
    <location>
        <begin position="81"/>
        <end position="102"/>
    </location>
</feature>
<accession>A0A4R2TI86</accession>
<feature type="transmembrane region" description="Helical" evidence="1">
    <location>
        <begin position="137"/>
        <end position="158"/>
    </location>
</feature>
<name>A0A4R2TI86_9FIRM</name>
<evidence type="ECO:0000313" key="2">
    <source>
        <dbReference type="EMBL" id="TCQ02941.1"/>
    </source>
</evidence>
<dbReference type="AlphaFoldDB" id="A0A4R2TI86"/>
<keyword evidence="1" id="KW-1133">Transmembrane helix</keyword>
<feature type="transmembrane region" description="Helical" evidence="1">
    <location>
        <begin position="108"/>
        <end position="130"/>
    </location>
</feature>
<proteinExistence type="predicted"/>
<feature type="transmembrane region" description="Helical" evidence="1">
    <location>
        <begin position="178"/>
        <end position="207"/>
    </location>
</feature>
<dbReference type="Pfam" id="PF01944">
    <property type="entry name" value="SpoIIM"/>
    <property type="match status" value="1"/>
</dbReference>
<dbReference type="PIRSF" id="PIRSF038973">
    <property type="entry name" value="SpoIIM"/>
    <property type="match status" value="1"/>
</dbReference>
<evidence type="ECO:0000313" key="3">
    <source>
        <dbReference type="Proteomes" id="UP000295504"/>
    </source>
</evidence>
<feature type="transmembrane region" description="Helical" evidence="1">
    <location>
        <begin position="17"/>
        <end position="38"/>
    </location>
</feature>
<reference evidence="2 3" key="1">
    <citation type="submission" date="2019-03" db="EMBL/GenBank/DDBJ databases">
        <title>Genomic Encyclopedia of Type Strains, Phase IV (KMG-IV): sequencing the most valuable type-strain genomes for metagenomic binning, comparative biology and taxonomic classification.</title>
        <authorList>
            <person name="Goeker M."/>
        </authorList>
    </citation>
    <scope>NUCLEOTIDE SEQUENCE [LARGE SCALE GENOMIC DNA]</scope>
    <source>
        <strain evidence="2 3">DSM 100013</strain>
    </source>
</reference>
<dbReference type="NCBIfam" id="TIGR02831">
    <property type="entry name" value="spo_II_M"/>
    <property type="match status" value="1"/>
</dbReference>
<dbReference type="Proteomes" id="UP000295504">
    <property type="component" value="Unassembled WGS sequence"/>
</dbReference>
<dbReference type="InterPro" id="IPR014196">
    <property type="entry name" value="SpoIIM"/>
</dbReference>
<keyword evidence="3" id="KW-1185">Reference proteome</keyword>
<keyword evidence="1" id="KW-0472">Membrane</keyword>
<evidence type="ECO:0000256" key="1">
    <source>
        <dbReference type="SAM" id="Phobius"/>
    </source>
</evidence>
<protein>
    <submittedName>
        <fullName evidence="2">Stage II sporulation protein M</fullName>
    </submittedName>
</protein>
<organism evidence="2 3">
    <name type="scientific">Serpentinicella alkaliphila</name>
    <dbReference type="NCBI Taxonomy" id="1734049"/>
    <lineage>
        <taxon>Bacteria</taxon>
        <taxon>Bacillati</taxon>
        <taxon>Bacillota</taxon>
        <taxon>Clostridia</taxon>
        <taxon>Peptostreptococcales</taxon>
        <taxon>Natronincolaceae</taxon>
        <taxon>Serpentinicella</taxon>
    </lineage>
</organism>
<dbReference type="RefSeq" id="WP_165913671.1">
    <property type="nucleotide sequence ID" value="NZ_CP058648.1"/>
</dbReference>
<gene>
    <name evidence="2" type="ORF">EDD79_101271</name>
</gene>
<comment type="caution">
    <text evidence="2">The sequence shown here is derived from an EMBL/GenBank/DDBJ whole genome shotgun (WGS) entry which is preliminary data.</text>
</comment>
<sequence>MISQFVKRVKIHIKNNFFLYLIIAFCYLIGLSVGAFTVKIVDVKHKQELYYYMRDFFSVFTKEGFLGFEIMKQSFVNNFQLLTLSWLLGLLVITAPLVILIIVFKGFIIGFSTGILIEEFSGAGLLVLIFSVIPQNIIILVIFFLAAQLSFAFAWHTIKSRSKATLNTSFGKKATVYTVTYCILILTVTIAAFMEGYVAPLFIRLIFRFL</sequence>